<organism evidence="1 2">
    <name type="scientific">Lutimonas vermicola</name>
    <dbReference type="NCBI Taxonomy" id="414288"/>
    <lineage>
        <taxon>Bacteria</taxon>
        <taxon>Pseudomonadati</taxon>
        <taxon>Bacteroidota</taxon>
        <taxon>Flavobacteriia</taxon>
        <taxon>Flavobacteriales</taxon>
        <taxon>Flavobacteriaceae</taxon>
        <taxon>Lutimonas</taxon>
    </lineage>
</organism>
<dbReference type="PIRSF" id="PIRSF008502">
    <property type="entry name" value="UCP008502"/>
    <property type="match status" value="1"/>
</dbReference>
<dbReference type="Pfam" id="PF08002">
    <property type="entry name" value="DUF1697"/>
    <property type="match status" value="1"/>
</dbReference>
<evidence type="ECO:0000313" key="2">
    <source>
        <dbReference type="Proteomes" id="UP001474120"/>
    </source>
</evidence>
<dbReference type="SUPFAM" id="SSF160379">
    <property type="entry name" value="SP0830-like"/>
    <property type="match status" value="1"/>
</dbReference>
<dbReference type="InterPro" id="IPR012545">
    <property type="entry name" value="DUF1697"/>
</dbReference>
<dbReference type="EMBL" id="JBCDNA010000001">
    <property type="protein sequence ID" value="MEL4454915.1"/>
    <property type="molecule type" value="Genomic_DNA"/>
</dbReference>
<proteinExistence type="predicted"/>
<accession>A0ABU9L1N8</accession>
<dbReference type="PANTHER" id="PTHR36439:SF1">
    <property type="entry name" value="DUF1697 DOMAIN-CONTAINING PROTEIN"/>
    <property type="match status" value="1"/>
</dbReference>
<dbReference type="PANTHER" id="PTHR36439">
    <property type="entry name" value="BLL4334 PROTEIN"/>
    <property type="match status" value="1"/>
</dbReference>
<reference evidence="1 2" key="1">
    <citation type="submission" date="2024-04" db="EMBL/GenBank/DDBJ databases">
        <title>whole genome sequencing of Lutimonas vermicola strain IMCC1616.</title>
        <authorList>
            <person name="Bae S.S."/>
        </authorList>
    </citation>
    <scope>NUCLEOTIDE SEQUENCE [LARGE SCALE GENOMIC DNA]</scope>
    <source>
        <strain evidence="1 2">IMCC1616</strain>
    </source>
</reference>
<name>A0ABU9L1N8_9FLAO</name>
<comment type="caution">
    <text evidence="1">The sequence shown here is derived from an EMBL/GenBank/DDBJ whole genome shotgun (WGS) entry which is preliminary data.</text>
</comment>
<gene>
    <name evidence="1" type="ORF">AABB81_03345</name>
</gene>
<sequence length="182" mass="20592">MEAYVALLRGINVSGHHPMKMADLKSALSNLGLKNLATYLQSGNLVFESDIKSSSDLEKMIAIKLLEVFGFDLKVKVIAKKEFQELFSNNPFAKIAGIDLKQLYYIHFMGQPDVESFSAIQNDQKFPEKMSLHDEVIYVHYPNGYGRSKLHGSIFEKKLKLPATARNHNTMKNLCKLLEALE</sequence>
<dbReference type="Gene3D" id="3.30.70.1280">
    <property type="entry name" value="SP0830-like domains"/>
    <property type="match status" value="1"/>
</dbReference>
<dbReference type="Proteomes" id="UP001474120">
    <property type="component" value="Unassembled WGS sequence"/>
</dbReference>
<protein>
    <submittedName>
        <fullName evidence="1">DUF1697 domain-containing protein</fullName>
    </submittedName>
</protein>
<keyword evidence="2" id="KW-1185">Reference proteome</keyword>
<dbReference type="RefSeq" id="WP_342158634.1">
    <property type="nucleotide sequence ID" value="NZ_JBCDNA010000001.1"/>
</dbReference>
<evidence type="ECO:0000313" key="1">
    <source>
        <dbReference type="EMBL" id="MEL4454915.1"/>
    </source>
</evidence>